<evidence type="ECO:0000259" key="3">
    <source>
        <dbReference type="Pfam" id="PF00535"/>
    </source>
</evidence>
<evidence type="ECO:0000313" key="5">
    <source>
        <dbReference type="Proteomes" id="UP000007878"/>
    </source>
</evidence>
<protein>
    <submittedName>
        <fullName evidence="4">Minor teichoic acids biosynthesis protein ggab (Ggab)</fullName>
    </submittedName>
</protein>
<dbReference type="EMBL" id="CP003304">
    <property type="protein sequence ID" value="AFB21250.1"/>
    <property type="molecule type" value="Genomic_DNA"/>
</dbReference>
<dbReference type="PANTHER" id="PTHR22916">
    <property type="entry name" value="GLYCOSYLTRANSFERASE"/>
    <property type="match status" value="1"/>
</dbReference>
<feature type="domain" description="Glycosyltransferase 2-like" evidence="3">
    <location>
        <begin position="11"/>
        <end position="167"/>
    </location>
</feature>
<dbReference type="SUPFAM" id="SSF53448">
    <property type="entry name" value="Nucleotide-diphospho-sugar transferases"/>
    <property type="match status" value="1"/>
</dbReference>
<name>A0ABM5MRU5_RICCA</name>
<dbReference type="Gene3D" id="3.90.550.10">
    <property type="entry name" value="Spore Coat Polysaccharide Biosynthesis Protein SpsA, Chain A"/>
    <property type="match status" value="1"/>
</dbReference>
<reference evidence="5" key="1">
    <citation type="submission" date="2012-02" db="EMBL/GenBank/DDBJ databases">
        <title>Complete genome sequence of Rickettsia parkeri strain Portsmouth.</title>
        <authorList>
            <person name="Johnson S.L."/>
            <person name="Munk A.C."/>
            <person name="Han S."/>
            <person name="Bruce D.C."/>
            <person name="Dasch G.A."/>
        </authorList>
    </citation>
    <scope>NUCLEOTIDE SEQUENCE [LARGE SCALE GENOMIC DNA]</scope>
    <source>
        <strain evidence="5">CA410</strain>
    </source>
</reference>
<sequence>MKQNVYTPLVSILIPVYNGANYMREAIDSALAQTYKNIEIIVVNDGSKDNGKTEAIALSYGDKIRYLYKENGGCGSALNYGIKNMQGEYFSWLSHDDVYLPNKIEHQVNILSKLDNKDTVVYCGYELIDKKSRSLYFVKLDQRYSKKKLDISLFPLLYGLIHGCTLLIPSKFFQKIGLFDESLKYTQDYDLWFKLFRVAPVYFDHEVLIKSRLHSEQTTNATLNQLEEYEILWSGFLKKLTKEEIIEVAGSTNEFLSHIAAFLKKNGYMQSYKLALSMAEQKVIVGFWVFIITEIISSVREHGINITITKIYRWIRKRLNKH</sequence>
<dbReference type="RefSeq" id="WP_014364044.1">
    <property type="nucleotide sequence ID" value="NC_016929.1"/>
</dbReference>
<dbReference type="Proteomes" id="UP000007878">
    <property type="component" value="Chromosome"/>
</dbReference>
<organism evidence="4 5">
    <name type="scientific">Rickettsia canadensis str. CA410</name>
    <dbReference type="NCBI Taxonomy" id="1105107"/>
    <lineage>
        <taxon>Bacteria</taxon>
        <taxon>Pseudomonadati</taxon>
        <taxon>Pseudomonadota</taxon>
        <taxon>Alphaproteobacteria</taxon>
        <taxon>Rickettsiales</taxon>
        <taxon>Rickettsiaceae</taxon>
        <taxon>Rickettsieae</taxon>
        <taxon>Rickettsia</taxon>
        <taxon>belli group</taxon>
    </lineage>
</organism>
<accession>A0ABM5MRU5</accession>
<keyword evidence="2" id="KW-0808">Transferase</keyword>
<keyword evidence="5" id="KW-1185">Reference proteome</keyword>
<dbReference type="PANTHER" id="PTHR22916:SF3">
    <property type="entry name" value="UDP-GLCNAC:BETAGAL BETA-1,3-N-ACETYLGLUCOSAMINYLTRANSFERASE-LIKE PROTEIN 1"/>
    <property type="match status" value="1"/>
</dbReference>
<dbReference type="Pfam" id="PF00535">
    <property type="entry name" value="Glycos_transf_2"/>
    <property type="match status" value="1"/>
</dbReference>
<keyword evidence="1" id="KW-0328">Glycosyltransferase</keyword>
<gene>
    <name evidence="4" type="ORF">RCA_03445</name>
</gene>
<dbReference type="InterPro" id="IPR001173">
    <property type="entry name" value="Glyco_trans_2-like"/>
</dbReference>
<evidence type="ECO:0000313" key="4">
    <source>
        <dbReference type="EMBL" id="AFB21250.1"/>
    </source>
</evidence>
<dbReference type="InterPro" id="IPR029044">
    <property type="entry name" value="Nucleotide-diphossugar_trans"/>
</dbReference>
<evidence type="ECO:0000256" key="2">
    <source>
        <dbReference type="ARBA" id="ARBA00022679"/>
    </source>
</evidence>
<proteinExistence type="predicted"/>
<evidence type="ECO:0000256" key="1">
    <source>
        <dbReference type="ARBA" id="ARBA00022676"/>
    </source>
</evidence>